<reference evidence="2" key="1">
    <citation type="journal article" date="2021" name="PeerJ">
        <title>Extensive microbial diversity within the chicken gut microbiome revealed by metagenomics and culture.</title>
        <authorList>
            <person name="Gilroy R."/>
            <person name="Ravi A."/>
            <person name="Getino M."/>
            <person name="Pursley I."/>
            <person name="Horton D.L."/>
            <person name="Alikhan N.F."/>
            <person name="Baker D."/>
            <person name="Gharbi K."/>
            <person name="Hall N."/>
            <person name="Watson M."/>
            <person name="Adriaenssens E.M."/>
            <person name="Foster-Nyarko E."/>
            <person name="Jarju S."/>
            <person name="Secka A."/>
            <person name="Antonio M."/>
            <person name="Oren A."/>
            <person name="Chaudhuri R.R."/>
            <person name="La Ragione R."/>
            <person name="Hildebrand F."/>
            <person name="Pallen M.J."/>
        </authorList>
    </citation>
    <scope>NUCLEOTIDE SEQUENCE</scope>
    <source>
        <strain evidence="2">CHK179-7159</strain>
    </source>
</reference>
<feature type="transmembrane region" description="Helical" evidence="1">
    <location>
        <begin position="92"/>
        <end position="111"/>
    </location>
</feature>
<dbReference type="PANTHER" id="PTHR34989:SF1">
    <property type="entry name" value="PROTEIN HDED"/>
    <property type="match status" value="1"/>
</dbReference>
<sequence length="177" mass="19550">MRNRKAFGWAELILGILLCILGIYTFIHPSVGVTGATLLYGIVALVSGIIDIVFYIKLEQRTGFGPALSLVGGILSIIASLLILFNLGVGEWVLVILFPIWFIAHCIAQLAHLPFIRLMEGTGYYYFTLVINILGLLVGIFMFFTPFVSFFSVGYMIAIYLLFLGIDSVVFSLNLLS</sequence>
<dbReference type="InterPro" id="IPR052712">
    <property type="entry name" value="Acid_resist_chaperone_HdeD"/>
</dbReference>
<dbReference type="AlphaFoldDB" id="A0A9D2I7E9"/>
<evidence type="ECO:0000313" key="3">
    <source>
        <dbReference type="Proteomes" id="UP000886858"/>
    </source>
</evidence>
<feature type="transmembrane region" description="Helical" evidence="1">
    <location>
        <begin position="7"/>
        <end position="27"/>
    </location>
</feature>
<name>A0A9D2I7E9_9FIRM</name>
<accession>A0A9D2I7E9</accession>
<reference evidence="2" key="2">
    <citation type="submission" date="2021-04" db="EMBL/GenBank/DDBJ databases">
        <authorList>
            <person name="Gilroy R."/>
        </authorList>
    </citation>
    <scope>NUCLEOTIDE SEQUENCE</scope>
    <source>
        <strain evidence="2">CHK179-7159</strain>
    </source>
</reference>
<protein>
    <submittedName>
        <fullName evidence="2">DUF308 domain-containing protein</fullName>
    </submittedName>
</protein>
<feature type="transmembrane region" description="Helical" evidence="1">
    <location>
        <begin position="123"/>
        <end position="144"/>
    </location>
</feature>
<dbReference type="Proteomes" id="UP000886858">
    <property type="component" value="Unassembled WGS sequence"/>
</dbReference>
<dbReference type="PANTHER" id="PTHR34989">
    <property type="entry name" value="PROTEIN HDED"/>
    <property type="match status" value="1"/>
</dbReference>
<feature type="transmembrane region" description="Helical" evidence="1">
    <location>
        <begin position="150"/>
        <end position="176"/>
    </location>
</feature>
<feature type="transmembrane region" description="Helical" evidence="1">
    <location>
        <begin position="67"/>
        <end position="86"/>
    </location>
</feature>
<keyword evidence="1" id="KW-0472">Membrane</keyword>
<feature type="transmembrane region" description="Helical" evidence="1">
    <location>
        <begin position="33"/>
        <end position="55"/>
    </location>
</feature>
<organism evidence="2 3">
    <name type="scientific">Candidatus Eisenbergiella merdipullorum</name>
    <dbReference type="NCBI Taxonomy" id="2838553"/>
    <lineage>
        <taxon>Bacteria</taxon>
        <taxon>Bacillati</taxon>
        <taxon>Bacillota</taxon>
        <taxon>Clostridia</taxon>
        <taxon>Lachnospirales</taxon>
        <taxon>Lachnospiraceae</taxon>
        <taxon>Eisenbergiella</taxon>
    </lineage>
</organism>
<proteinExistence type="predicted"/>
<dbReference type="GO" id="GO:0005886">
    <property type="term" value="C:plasma membrane"/>
    <property type="evidence" value="ECO:0007669"/>
    <property type="project" value="TreeGrafter"/>
</dbReference>
<dbReference type="InterPro" id="IPR005325">
    <property type="entry name" value="DUF308_memb"/>
</dbReference>
<dbReference type="Pfam" id="PF03729">
    <property type="entry name" value="DUF308"/>
    <property type="match status" value="2"/>
</dbReference>
<evidence type="ECO:0000313" key="2">
    <source>
        <dbReference type="EMBL" id="HJA93064.1"/>
    </source>
</evidence>
<keyword evidence="1" id="KW-0812">Transmembrane</keyword>
<gene>
    <name evidence="2" type="ORF">H9717_08110</name>
</gene>
<comment type="caution">
    <text evidence="2">The sequence shown here is derived from an EMBL/GenBank/DDBJ whole genome shotgun (WGS) entry which is preliminary data.</text>
</comment>
<evidence type="ECO:0000256" key="1">
    <source>
        <dbReference type="SAM" id="Phobius"/>
    </source>
</evidence>
<keyword evidence="1" id="KW-1133">Transmembrane helix</keyword>
<dbReference type="EMBL" id="DWYY01000086">
    <property type="protein sequence ID" value="HJA93064.1"/>
    <property type="molecule type" value="Genomic_DNA"/>
</dbReference>